<feature type="domain" description="Histidine kinase" evidence="19">
    <location>
        <begin position="453"/>
        <end position="674"/>
    </location>
</feature>
<proteinExistence type="predicted"/>
<dbReference type="PRINTS" id="PR00344">
    <property type="entry name" value="BCTRLSENSOR"/>
</dbReference>
<evidence type="ECO:0000256" key="10">
    <source>
        <dbReference type="ARBA" id="ARBA00022840"/>
    </source>
</evidence>
<dbReference type="PANTHER" id="PTHR45339">
    <property type="entry name" value="HYBRID SIGNAL TRANSDUCTION HISTIDINE KINASE J"/>
    <property type="match status" value="1"/>
</dbReference>
<dbReference type="NCBIfam" id="TIGR00229">
    <property type="entry name" value="sensory_box"/>
    <property type="match status" value="2"/>
</dbReference>
<dbReference type="InterPro" id="IPR000700">
    <property type="entry name" value="PAS-assoc_C"/>
</dbReference>
<keyword evidence="4" id="KW-1003">Cell membrane</keyword>
<dbReference type="SUPFAM" id="SSF55874">
    <property type="entry name" value="ATPase domain of HSP90 chaperone/DNA topoisomerase II/histidine kinase"/>
    <property type="match status" value="1"/>
</dbReference>
<dbReference type="Gene3D" id="3.30.450.20">
    <property type="entry name" value="PAS domain"/>
    <property type="match status" value="3"/>
</dbReference>
<dbReference type="GO" id="GO:0005524">
    <property type="term" value="F:ATP binding"/>
    <property type="evidence" value="ECO:0007669"/>
    <property type="project" value="UniProtKB-KW"/>
</dbReference>
<dbReference type="InterPro" id="IPR000014">
    <property type="entry name" value="PAS"/>
</dbReference>
<dbReference type="Gene3D" id="3.40.50.2300">
    <property type="match status" value="1"/>
</dbReference>
<evidence type="ECO:0000259" key="19">
    <source>
        <dbReference type="PROSITE" id="PS50109"/>
    </source>
</evidence>
<evidence type="ECO:0000256" key="8">
    <source>
        <dbReference type="ARBA" id="ARBA00022741"/>
    </source>
</evidence>
<feature type="domain" description="PAS" evidence="21">
    <location>
        <begin position="61"/>
        <end position="132"/>
    </location>
</feature>
<dbReference type="EMBL" id="WWNE01000018">
    <property type="protein sequence ID" value="NBG67360.1"/>
    <property type="molecule type" value="Genomic_DNA"/>
</dbReference>
<feature type="modified residue" description="4-aspartylphosphate" evidence="17">
    <location>
        <position position="748"/>
    </location>
</feature>
<dbReference type="CDD" id="cd00088">
    <property type="entry name" value="HPT"/>
    <property type="match status" value="1"/>
</dbReference>
<evidence type="ECO:0000256" key="2">
    <source>
        <dbReference type="ARBA" id="ARBA00004651"/>
    </source>
</evidence>
<dbReference type="InterPro" id="IPR008207">
    <property type="entry name" value="Sig_transdc_His_kin_Hpt_dom"/>
</dbReference>
<dbReference type="Pfam" id="PF13188">
    <property type="entry name" value="PAS_8"/>
    <property type="match status" value="1"/>
</dbReference>
<evidence type="ECO:0000259" key="21">
    <source>
        <dbReference type="PROSITE" id="PS50112"/>
    </source>
</evidence>
<keyword evidence="6" id="KW-0808">Transferase</keyword>
<dbReference type="Pfam" id="PF00989">
    <property type="entry name" value="PAS"/>
    <property type="match status" value="1"/>
</dbReference>
<keyword evidence="13" id="KW-0472">Membrane</keyword>
<dbReference type="SMART" id="SM00388">
    <property type="entry name" value="HisKA"/>
    <property type="match status" value="1"/>
</dbReference>
<dbReference type="SMART" id="SM00387">
    <property type="entry name" value="HATPase_c"/>
    <property type="match status" value="1"/>
</dbReference>
<evidence type="ECO:0000256" key="5">
    <source>
        <dbReference type="ARBA" id="ARBA00022553"/>
    </source>
</evidence>
<evidence type="ECO:0000256" key="6">
    <source>
        <dbReference type="ARBA" id="ARBA00022679"/>
    </source>
</evidence>
<evidence type="ECO:0000256" key="4">
    <source>
        <dbReference type="ARBA" id="ARBA00022475"/>
    </source>
</evidence>
<keyword evidence="12" id="KW-0902">Two-component regulatory system</keyword>
<dbReference type="InterPro" id="IPR011006">
    <property type="entry name" value="CheY-like_superfamily"/>
</dbReference>
<evidence type="ECO:0000256" key="13">
    <source>
        <dbReference type="ARBA" id="ARBA00023136"/>
    </source>
</evidence>
<dbReference type="Gene3D" id="1.10.287.130">
    <property type="match status" value="1"/>
</dbReference>
<dbReference type="Pfam" id="PF00512">
    <property type="entry name" value="HisKA"/>
    <property type="match status" value="1"/>
</dbReference>
<dbReference type="Gene3D" id="1.20.120.160">
    <property type="entry name" value="HPT domain"/>
    <property type="match status" value="1"/>
</dbReference>
<dbReference type="CDD" id="cd16922">
    <property type="entry name" value="HATPase_EvgS-ArcB-TorS-like"/>
    <property type="match status" value="1"/>
</dbReference>
<evidence type="ECO:0000313" key="25">
    <source>
        <dbReference type="Proteomes" id="UP000470771"/>
    </source>
</evidence>
<keyword evidence="9" id="KW-0418">Kinase</keyword>
<protein>
    <recommendedName>
        <fullName evidence="15">Sensory/regulatory protein RpfC</fullName>
        <ecNumber evidence="3">2.7.13.3</ecNumber>
    </recommendedName>
</protein>
<dbReference type="InterPro" id="IPR035965">
    <property type="entry name" value="PAS-like_dom_sf"/>
</dbReference>
<comment type="subcellular location">
    <subcellularLocation>
        <location evidence="2">Cell membrane</location>
        <topology evidence="2">Multi-pass membrane protein</topology>
    </subcellularLocation>
</comment>
<evidence type="ECO:0000256" key="3">
    <source>
        <dbReference type="ARBA" id="ARBA00012438"/>
    </source>
</evidence>
<dbReference type="PROSITE" id="PS50112">
    <property type="entry name" value="PAS"/>
    <property type="match status" value="2"/>
</dbReference>
<dbReference type="InterPro" id="IPR004358">
    <property type="entry name" value="Sig_transdc_His_kin-like_C"/>
</dbReference>
<evidence type="ECO:0000256" key="1">
    <source>
        <dbReference type="ARBA" id="ARBA00000085"/>
    </source>
</evidence>
<dbReference type="GO" id="GO:0005886">
    <property type="term" value="C:plasma membrane"/>
    <property type="evidence" value="ECO:0007669"/>
    <property type="project" value="UniProtKB-SubCell"/>
</dbReference>
<evidence type="ECO:0000256" key="11">
    <source>
        <dbReference type="ARBA" id="ARBA00022989"/>
    </source>
</evidence>
<dbReference type="InterPro" id="IPR036641">
    <property type="entry name" value="HPT_dom_sf"/>
</dbReference>
<dbReference type="InterPro" id="IPR003661">
    <property type="entry name" value="HisK_dim/P_dom"/>
</dbReference>
<feature type="coiled-coil region" evidence="18">
    <location>
        <begin position="5"/>
        <end position="64"/>
    </location>
</feature>
<dbReference type="SMART" id="SM00448">
    <property type="entry name" value="REC"/>
    <property type="match status" value="1"/>
</dbReference>
<dbReference type="PROSITE" id="PS50894">
    <property type="entry name" value="HPT"/>
    <property type="match status" value="1"/>
</dbReference>
<evidence type="ECO:0000256" key="16">
    <source>
        <dbReference type="PROSITE-ProRule" id="PRU00110"/>
    </source>
</evidence>
<accession>A0A6N9NPZ6</accession>
<organism evidence="24 25">
    <name type="scientific">Acidiluteibacter ferrifornacis</name>
    <dbReference type="NCBI Taxonomy" id="2692424"/>
    <lineage>
        <taxon>Bacteria</taxon>
        <taxon>Pseudomonadati</taxon>
        <taxon>Bacteroidota</taxon>
        <taxon>Flavobacteriia</taxon>
        <taxon>Flavobacteriales</taxon>
        <taxon>Cryomorphaceae</taxon>
        <taxon>Acidiluteibacter</taxon>
    </lineage>
</organism>
<dbReference type="PROSITE" id="PS50109">
    <property type="entry name" value="HIS_KIN"/>
    <property type="match status" value="1"/>
</dbReference>
<dbReference type="InterPro" id="IPR003594">
    <property type="entry name" value="HATPase_dom"/>
</dbReference>
<evidence type="ECO:0000256" key="14">
    <source>
        <dbReference type="ARBA" id="ARBA00064003"/>
    </source>
</evidence>
<dbReference type="FunFam" id="1.10.287.130:FF:000002">
    <property type="entry name" value="Two-component osmosensing histidine kinase"/>
    <property type="match status" value="1"/>
</dbReference>
<feature type="modified residue" description="Phosphohistidine" evidence="16">
    <location>
        <position position="886"/>
    </location>
</feature>
<evidence type="ECO:0000259" key="22">
    <source>
        <dbReference type="PROSITE" id="PS50113"/>
    </source>
</evidence>
<dbReference type="PANTHER" id="PTHR45339:SF1">
    <property type="entry name" value="HYBRID SIGNAL TRANSDUCTION HISTIDINE KINASE J"/>
    <property type="match status" value="1"/>
</dbReference>
<dbReference type="PROSITE" id="PS50110">
    <property type="entry name" value="RESPONSE_REGULATORY"/>
    <property type="match status" value="1"/>
</dbReference>
<dbReference type="SUPFAM" id="SSF47226">
    <property type="entry name" value="Histidine-containing phosphotransfer domain, HPT domain"/>
    <property type="match status" value="1"/>
</dbReference>
<dbReference type="FunFam" id="3.30.565.10:FF:000010">
    <property type="entry name" value="Sensor histidine kinase RcsC"/>
    <property type="match status" value="1"/>
</dbReference>
<keyword evidence="25" id="KW-1185">Reference proteome</keyword>
<dbReference type="GO" id="GO:0000155">
    <property type="term" value="F:phosphorelay sensor kinase activity"/>
    <property type="evidence" value="ECO:0007669"/>
    <property type="project" value="InterPro"/>
</dbReference>
<dbReference type="InterPro" id="IPR036890">
    <property type="entry name" value="HATPase_C_sf"/>
</dbReference>
<feature type="domain" description="HPt" evidence="23">
    <location>
        <begin position="847"/>
        <end position="942"/>
    </location>
</feature>
<dbReference type="Proteomes" id="UP000470771">
    <property type="component" value="Unassembled WGS sequence"/>
</dbReference>
<evidence type="ECO:0000256" key="7">
    <source>
        <dbReference type="ARBA" id="ARBA00022692"/>
    </source>
</evidence>
<feature type="domain" description="PAC" evidence="22">
    <location>
        <begin position="135"/>
        <end position="187"/>
    </location>
</feature>
<dbReference type="EC" id="2.7.13.3" evidence="3"/>
<sequence>MDNEVDILKRRIEREKRARRQAEKILEDKSLELHFANENLRKINSELEDRVAQRTEELKETESRFRLLVETASDIIYRTDNNGYFTYANPTALLKIGYSLEEIKQIRFSALVDAEYTQEIQAFYLEQSIRKEVTSYKEFPVINKKGDTIWLGQNVNFIYDDSGELVQVNAVARDITEIKLSETRLKNLIATLQSGVLLEDENRKMVLVNQTFCNLFAIPAPPDSLIGLDCSSSAEESKVSFIDEEGFVNRINEILESKEKVLNDELLLKDGRIFERDYIPIYVENRYSGHLWNYRDVTIQRNQVNAIKRSEEKYRSIIENMNLGLLEVDKNEKILYANQSFCKMSGFELDEILNSTASKLFVRGENAEVLIEKNSMRTKGVSDAYEIATKNKRGEAKWWLVSGAPLFDQLGKPTGSVGIHLDITSQKEIERELVEAKYQAEESSKVKEVFLANMSHEIRTPMNGIIGMARQLNKTKLDEKQQFHLDVIRSAADNLMIILNDILDLSKIEAGKLSIENVSFNLGDSLKKACDVMQPKAEEKGLTLTTHTDSKIAPTLFGDPFRLNQVLFNLIGNSIKFTQKGSVTISSELIKNQGNAQLIQISVTDTGVGIDKQYLETIFDKFTQEDRSTARKYGGTGLGMNISKQLVDLMGGDIAIESKKGEGTKVIITLPFLLSDQDISEESSFSNDQYNCEELKGKSLLIAEDNELNRLVIETTLAQYELNLHFATNGKEAIDVLQEKPIDLILMDIQMPVMDGIEATQYIRNQLKIDIPIIALTANVLKGDTESYIASGMNDTVRKPFEEREILETLMQWLGKSTLPKADNKEPVLTHKALYTLEKLSTISRGDQIFISKMVAIFIQQTSSAIEEMKEAEATNDYDRIRKLAHKLKPSLDNLQINSLKETVRKLEYIGEEYDIEELPQLNQQFCDVLDKVVKDLQKNYA</sequence>
<dbReference type="SMART" id="SM00091">
    <property type="entry name" value="PAS"/>
    <property type="match status" value="3"/>
</dbReference>
<comment type="caution">
    <text evidence="24">The sequence shown here is derived from an EMBL/GenBank/DDBJ whole genome shotgun (WGS) entry which is preliminary data.</text>
</comment>
<dbReference type="RefSeq" id="WP_160634309.1">
    <property type="nucleotide sequence ID" value="NZ_WWNE01000018.1"/>
</dbReference>
<dbReference type="Pfam" id="PF00072">
    <property type="entry name" value="Response_reg"/>
    <property type="match status" value="1"/>
</dbReference>
<evidence type="ECO:0000259" key="20">
    <source>
        <dbReference type="PROSITE" id="PS50110"/>
    </source>
</evidence>
<keyword evidence="8" id="KW-0547">Nucleotide-binding</keyword>
<comment type="subunit">
    <text evidence="14">At low DSF concentrations, interacts with RpfF.</text>
</comment>
<evidence type="ECO:0000313" key="24">
    <source>
        <dbReference type="EMBL" id="NBG67360.1"/>
    </source>
</evidence>
<dbReference type="Pfam" id="PF02518">
    <property type="entry name" value="HATPase_c"/>
    <property type="match status" value="1"/>
</dbReference>
<dbReference type="InterPro" id="IPR013767">
    <property type="entry name" value="PAS_fold"/>
</dbReference>
<dbReference type="GO" id="GO:0006355">
    <property type="term" value="P:regulation of DNA-templated transcription"/>
    <property type="evidence" value="ECO:0007669"/>
    <property type="project" value="InterPro"/>
</dbReference>
<feature type="domain" description="PAC" evidence="22">
    <location>
        <begin position="383"/>
        <end position="435"/>
    </location>
</feature>
<reference evidence="24 25" key="1">
    <citation type="submission" date="2019-12" db="EMBL/GenBank/DDBJ databases">
        <authorList>
            <person name="Zhao J."/>
        </authorList>
    </citation>
    <scope>NUCLEOTIDE SEQUENCE [LARGE SCALE GENOMIC DNA]</scope>
    <source>
        <strain evidence="24 25">S-15</strain>
    </source>
</reference>
<evidence type="ECO:0000259" key="23">
    <source>
        <dbReference type="PROSITE" id="PS50894"/>
    </source>
</evidence>
<dbReference type="InterPro" id="IPR001610">
    <property type="entry name" value="PAC"/>
</dbReference>
<evidence type="ECO:0000256" key="12">
    <source>
        <dbReference type="ARBA" id="ARBA00023012"/>
    </source>
</evidence>
<dbReference type="Pfam" id="PF01627">
    <property type="entry name" value="Hpt"/>
    <property type="match status" value="1"/>
</dbReference>
<evidence type="ECO:0000256" key="18">
    <source>
        <dbReference type="SAM" id="Coils"/>
    </source>
</evidence>
<evidence type="ECO:0000256" key="17">
    <source>
        <dbReference type="PROSITE-ProRule" id="PRU00169"/>
    </source>
</evidence>
<dbReference type="CDD" id="cd00082">
    <property type="entry name" value="HisKA"/>
    <property type="match status" value="1"/>
</dbReference>
<dbReference type="SUPFAM" id="SSF47384">
    <property type="entry name" value="Homodimeric domain of signal transducing histidine kinase"/>
    <property type="match status" value="1"/>
</dbReference>
<gene>
    <name evidence="24" type="ORF">GQN54_14625</name>
</gene>
<dbReference type="AlphaFoldDB" id="A0A6N9NPZ6"/>
<feature type="domain" description="Response regulatory" evidence="20">
    <location>
        <begin position="699"/>
        <end position="814"/>
    </location>
</feature>
<dbReference type="InterPro" id="IPR005467">
    <property type="entry name" value="His_kinase_dom"/>
</dbReference>
<keyword evidence="11" id="KW-1133">Transmembrane helix</keyword>
<keyword evidence="10" id="KW-0067">ATP-binding</keyword>
<name>A0A6N9NPZ6_9FLAO</name>
<keyword evidence="7" id="KW-0812">Transmembrane</keyword>
<feature type="domain" description="PAS" evidence="21">
    <location>
        <begin position="310"/>
        <end position="372"/>
    </location>
</feature>
<dbReference type="CDD" id="cd00130">
    <property type="entry name" value="PAS"/>
    <property type="match status" value="2"/>
</dbReference>
<evidence type="ECO:0000256" key="9">
    <source>
        <dbReference type="ARBA" id="ARBA00022777"/>
    </source>
</evidence>
<dbReference type="SUPFAM" id="SSF52172">
    <property type="entry name" value="CheY-like"/>
    <property type="match status" value="1"/>
</dbReference>
<dbReference type="SUPFAM" id="SSF55785">
    <property type="entry name" value="PYP-like sensor domain (PAS domain)"/>
    <property type="match status" value="3"/>
</dbReference>
<dbReference type="InterPro" id="IPR036097">
    <property type="entry name" value="HisK_dim/P_sf"/>
</dbReference>
<dbReference type="CDD" id="cd17546">
    <property type="entry name" value="REC_hyHK_CKI1_RcsC-like"/>
    <property type="match status" value="1"/>
</dbReference>
<evidence type="ECO:0000256" key="15">
    <source>
        <dbReference type="ARBA" id="ARBA00068150"/>
    </source>
</evidence>
<dbReference type="InterPro" id="IPR001789">
    <property type="entry name" value="Sig_transdc_resp-reg_receiver"/>
</dbReference>
<keyword evidence="18" id="KW-0175">Coiled coil</keyword>
<dbReference type="SMART" id="SM00086">
    <property type="entry name" value="PAC"/>
    <property type="match status" value="2"/>
</dbReference>
<dbReference type="PROSITE" id="PS50113">
    <property type="entry name" value="PAC"/>
    <property type="match status" value="2"/>
</dbReference>
<dbReference type="Gene3D" id="3.30.565.10">
    <property type="entry name" value="Histidine kinase-like ATPase, C-terminal domain"/>
    <property type="match status" value="1"/>
</dbReference>
<comment type="catalytic activity">
    <reaction evidence="1">
        <text>ATP + protein L-histidine = ADP + protein N-phospho-L-histidine.</text>
        <dbReference type="EC" id="2.7.13.3"/>
    </reaction>
</comment>
<dbReference type="Pfam" id="PF13426">
    <property type="entry name" value="PAS_9"/>
    <property type="match status" value="1"/>
</dbReference>
<keyword evidence="5 17" id="KW-0597">Phosphoprotein</keyword>